<keyword evidence="3" id="KW-1003">Cell membrane</keyword>
<sequence length="607" mass="68608">MNLSTGNQKVSRLKKKEKPKDFKKTFKRIFMYFKKDKKITRFIFLLVIIDSIISTVIPYTIGKVVDIIDIDTYSKSIFLKGIIILLSFYIIEFSVKLSKGICTARLSQSIVREMRSNLFLKFKNLPITFFDKSSTGDIMSRVTNDVDNISTGISNSLVQLITGILNILMTFIMMFVLSPILTFCSIILIPIVMFVSNFIAKRTRVFFKQQQVELGKLNAHIEEMISNINVVKSFNYERKSVNDFKEVNDRLLNISLKSQIYTSLLMPIMNVISNIGFATICIIGGVLASKDIITIGVIASFLSYVRQFTRPLNELANLFNTLLSAIVGCERVFEIIDEQEEQEVHNVFKSEINDNKDGNLNSHFVKGEIELKDVSFSYDSKKKILDNINLKIKAGTSNAIIGETGSGKTTIINLITNFYHIDEGSIFLDGKDIYSINRNHLRTCFGVVPQEGYIFNDTVMENIRYGNLEATDEEVIYASKIANAHKFIVKMREGYSTVLSDRGEDLSEGQKQLISIARAVLKNAPILILDEATSNIDIATEAKIQEAINNLTYGKTSIIIAHRLSTISNCDNIIVLENGRIVESGNHKELIKLKGHYYRNILLTQGK</sequence>
<proteinExistence type="predicted"/>
<dbReference type="GO" id="GO:0005886">
    <property type="term" value="C:plasma membrane"/>
    <property type="evidence" value="ECO:0007669"/>
    <property type="project" value="UniProtKB-SubCell"/>
</dbReference>
<dbReference type="PROSITE" id="PS50929">
    <property type="entry name" value="ABC_TM1F"/>
    <property type="match status" value="1"/>
</dbReference>
<keyword evidence="14" id="KW-0378">Hydrolase</keyword>
<keyword evidence="5" id="KW-0547">Nucleotide-binding</keyword>
<dbReference type="GO" id="GO:0016887">
    <property type="term" value="F:ATP hydrolysis activity"/>
    <property type="evidence" value="ECO:0007669"/>
    <property type="project" value="InterPro"/>
</dbReference>
<dbReference type="FunFam" id="1.20.1560.10:FF:000011">
    <property type="entry name" value="Multidrug ABC transporter ATP-binding protein"/>
    <property type="match status" value="1"/>
</dbReference>
<dbReference type="EMBL" id="LK932511">
    <property type="protein sequence ID" value="CDS86940.1"/>
    <property type="molecule type" value="Genomic_DNA"/>
</dbReference>
<dbReference type="Gene3D" id="1.20.1560.10">
    <property type="entry name" value="ABC transporter type 1, transmembrane domain"/>
    <property type="match status" value="1"/>
</dbReference>
<dbReference type="CDD" id="cd18547">
    <property type="entry name" value="ABC_6TM_Tm288_like"/>
    <property type="match status" value="1"/>
</dbReference>
<keyword evidence="8 9" id="KW-0472">Membrane</keyword>
<evidence type="ECO:0000256" key="9">
    <source>
        <dbReference type="SAM" id="Phobius"/>
    </source>
</evidence>
<evidence type="ECO:0000256" key="6">
    <source>
        <dbReference type="ARBA" id="ARBA00022840"/>
    </source>
</evidence>
<keyword evidence="6 14" id="KW-0067">ATP-binding</keyword>
<dbReference type="RefSeq" id="WP_021366482.1">
    <property type="nucleotide sequence ID" value="NZ_BBYB01000069.1"/>
</dbReference>
<evidence type="ECO:0000256" key="4">
    <source>
        <dbReference type="ARBA" id="ARBA00022692"/>
    </source>
</evidence>
<evidence type="ECO:0000313" key="12">
    <source>
        <dbReference type="EMBL" id="CDS86491.1"/>
    </source>
</evidence>
<dbReference type="GO" id="GO:0015421">
    <property type="term" value="F:ABC-type oligopeptide transporter activity"/>
    <property type="evidence" value="ECO:0007669"/>
    <property type="project" value="TreeGrafter"/>
</dbReference>
<evidence type="ECO:0000256" key="3">
    <source>
        <dbReference type="ARBA" id="ARBA00022475"/>
    </source>
</evidence>
<evidence type="ECO:0000259" key="11">
    <source>
        <dbReference type="PROSITE" id="PS50929"/>
    </source>
</evidence>
<reference evidence="14" key="1">
    <citation type="submission" date="2014-07" db="EMBL/GenBank/DDBJ databases">
        <authorList>
            <person name="Monot Marc"/>
        </authorList>
    </citation>
    <scope>NUCLEOTIDE SEQUENCE</scope>
    <source>
        <strain evidence="14">7032989</strain>
        <strain evidence="12">7032994</strain>
    </source>
</reference>
<dbReference type="SMART" id="SM00382">
    <property type="entry name" value="AAA"/>
    <property type="match status" value="1"/>
</dbReference>
<evidence type="ECO:0000256" key="8">
    <source>
        <dbReference type="ARBA" id="ARBA00023136"/>
    </source>
</evidence>
<evidence type="ECO:0000259" key="10">
    <source>
        <dbReference type="PROSITE" id="PS50893"/>
    </source>
</evidence>
<dbReference type="Pfam" id="PF00664">
    <property type="entry name" value="ABC_membrane"/>
    <property type="match status" value="1"/>
</dbReference>
<comment type="subcellular location">
    <subcellularLocation>
        <location evidence="1">Cell membrane</location>
        <topology evidence="1">Multi-pass membrane protein</topology>
    </subcellularLocation>
</comment>
<dbReference type="AlphaFoldDB" id="A0A069ANV1"/>
<dbReference type="EC" id="3.6.3.-" evidence="14"/>
<gene>
    <name evidence="12" type="primary">yfiC</name>
    <name evidence="14" type="ORF">BN1095_340232</name>
    <name evidence="13" type="ORF">BN1096_580050</name>
    <name evidence="12" type="ORF">BN1097_560048</name>
</gene>
<organism evidence="14">
    <name type="scientific">Clostridioides difficile</name>
    <name type="common">Peptoclostridium difficile</name>
    <dbReference type="NCBI Taxonomy" id="1496"/>
    <lineage>
        <taxon>Bacteria</taxon>
        <taxon>Bacillati</taxon>
        <taxon>Bacillota</taxon>
        <taxon>Clostridia</taxon>
        <taxon>Peptostreptococcales</taxon>
        <taxon>Peptostreptococcaceae</taxon>
        <taxon>Clostridioides</taxon>
    </lineage>
</organism>
<feature type="domain" description="ABC transmembrane type-1" evidence="11">
    <location>
        <begin position="42"/>
        <end position="324"/>
    </location>
</feature>
<dbReference type="CDD" id="cd03254">
    <property type="entry name" value="ABCC_Glucan_exporter_like"/>
    <property type="match status" value="1"/>
</dbReference>
<feature type="domain" description="ABC transporter" evidence="10">
    <location>
        <begin position="369"/>
        <end position="603"/>
    </location>
</feature>
<dbReference type="Pfam" id="PF00005">
    <property type="entry name" value="ABC_tran"/>
    <property type="match status" value="1"/>
</dbReference>
<dbReference type="FunFam" id="3.40.50.300:FF:000287">
    <property type="entry name" value="Multidrug ABC transporter ATP-binding protein"/>
    <property type="match status" value="1"/>
</dbReference>
<dbReference type="InterPro" id="IPR011527">
    <property type="entry name" value="ABC1_TM_dom"/>
</dbReference>
<keyword evidence="2" id="KW-0813">Transport</keyword>
<feature type="transmembrane region" description="Helical" evidence="9">
    <location>
        <begin position="157"/>
        <end position="174"/>
    </location>
</feature>
<dbReference type="SUPFAM" id="SSF90123">
    <property type="entry name" value="ABC transporter transmembrane region"/>
    <property type="match status" value="1"/>
</dbReference>
<keyword evidence="7 9" id="KW-1133">Transmembrane helix</keyword>
<feature type="transmembrane region" description="Helical" evidence="9">
    <location>
        <begin position="73"/>
        <end position="91"/>
    </location>
</feature>
<protein>
    <submittedName>
        <fullName evidence="14">ABC-type transport system, multidrug-family ATP-binding/permease</fullName>
        <ecNumber evidence="14">3.6.3.-</ecNumber>
    </submittedName>
    <submittedName>
        <fullName evidence="12">Putative ABC transporter (ATP-binding protein)</fullName>
    </submittedName>
</protein>
<evidence type="ECO:0000256" key="2">
    <source>
        <dbReference type="ARBA" id="ARBA00022448"/>
    </source>
</evidence>
<feature type="transmembrane region" description="Helical" evidence="9">
    <location>
        <begin position="180"/>
        <end position="200"/>
    </location>
</feature>
<dbReference type="PROSITE" id="PS50893">
    <property type="entry name" value="ABC_TRANSPORTER_2"/>
    <property type="match status" value="1"/>
</dbReference>
<dbReference type="Gene3D" id="3.40.50.300">
    <property type="entry name" value="P-loop containing nucleotide triphosphate hydrolases"/>
    <property type="match status" value="1"/>
</dbReference>
<evidence type="ECO:0000313" key="13">
    <source>
        <dbReference type="EMBL" id="CDS86940.1"/>
    </source>
</evidence>
<dbReference type="EMBL" id="LK933005">
    <property type="protein sequence ID" value="CDT21564.1"/>
    <property type="molecule type" value="Genomic_DNA"/>
</dbReference>
<dbReference type="PANTHER" id="PTHR43394:SF1">
    <property type="entry name" value="ATP-BINDING CASSETTE SUB-FAMILY B MEMBER 10, MITOCHONDRIAL"/>
    <property type="match status" value="1"/>
</dbReference>
<accession>A0A069ANV1</accession>
<feature type="transmembrane region" description="Helical" evidence="9">
    <location>
        <begin position="42"/>
        <end position="61"/>
    </location>
</feature>
<dbReference type="GO" id="GO:0005524">
    <property type="term" value="F:ATP binding"/>
    <property type="evidence" value="ECO:0007669"/>
    <property type="project" value="UniProtKB-KW"/>
</dbReference>
<dbReference type="PANTHER" id="PTHR43394">
    <property type="entry name" value="ATP-DEPENDENT PERMEASE MDL1, MITOCHONDRIAL"/>
    <property type="match status" value="1"/>
</dbReference>
<evidence type="ECO:0000313" key="14">
    <source>
        <dbReference type="EMBL" id="CDT21564.1"/>
    </source>
</evidence>
<dbReference type="InterPro" id="IPR027417">
    <property type="entry name" value="P-loop_NTPase"/>
</dbReference>
<dbReference type="InterPro" id="IPR003439">
    <property type="entry name" value="ABC_transporter-like_ATP-bd"/>
</dbReference>
<evidence type="ECO:0000256" key="5">
    <source>
        <dbReference type="ARBA" id="ARBA00022741"/>
    </source>
</evidence>
<dbReference type="InterPro" id="IPR039421">
    <property type="entry name" value="Type_1_exporter"/>
</dbReference>
<keyword evidence="4 9" id="KW-0812">Transmembrane</keyword>
<name>A0A069ANV1_CLODI</name>
<dbReference type="InterPro" id="IPR036640">
    <property type="entry name" value="ABC1_TM_sf"/>
</dbReference>
<dbReference type="SUPFAM" id="SSF52540">
    <property type="entry name" value="P-loop containing nucleoside triphosphate hydrolases"/>
    <property type="match status" value="1"/>
</dbReference>
<evidence type="ECO:0000256" key="1">
    <source>
        <dbReference type="ARBA" id="ARBA00004651"/>
    </source>
</evidence>
<feature type="transmembrane region" description="Helical" evidence="9">
    <location>
        <begin position="264"/>
        <end position="288"/>
    </location>
</feature>
<dbReference type="InterPro" id="IPR003593">
    <property type="entry name" value="AAA+_ATPase"/>
</dbReference>
<evidence type="ECO:0000256" key="7">
    <source>
        <dbReference type="ARBA" id="ARBA00022989"/>
    </source>
</evidence>
<dbReference type="EMBL" id="LK932394">
    <property type="protein sequence ID" value="CDS86491.1"/>
    <property type="molecule type" value="Genomic_DNA"/>
</dbReference>